<dbReference type="PANTHER" id="PTHR21495">
    <property type="entry name" value="NUCLEOPORIN-RELATED"/>
    <property type="match status" value="1"/>
</dbReference>
<evidence type="ECO:0000256" key="4">
    <source>
        <dbReference type="RuleBase" id="RU363099"/>
    </source>
</evidence>
<dbReference type="AlphaFoldDB" id="A0ABD3EJJ6"/>
<proteinExistence type="inferred from homology"/>
<evidence type="ECO:0000313" key="5">
    <source>
        <dbReference type="EMBL" id="KAL3654361.1"/>
    </source>
</evidence>
<keyword evidence="6" id="KW-1185">Reference proteome</keyword>
<gene>
    <name evidence="5" type="ORF">CASFOL_004042</name>
</gene>
<feature type="chain" id="PRO_5044529432" description="Dirigent protein" evidence="4">
    <location>
        <begin position="23"/>
        <end position="195"/>
    </location>
</feature>
<keyword evidence="3 4" id="KW-0964">Secreted</keyword>
<comment type="similarity">
    <text evidence="1 4">Belongs to the plant dirigent protein family.</text>
</comment>
<keyword evidence="4" id="KW-0732">Signal</keyword>
<evidence type="ECO:0000256" key="3">
    <source>
        <dbReference type="ARBA" id="ARBA00022525"/>
    </source>
</evidence>
<dbReference type="Gene3D" id="2.40.480.10">
    <property type="entry name" value="Allene oxide cyclase-like"/>
    <property type="match status" value="1"/>
</dbReference>
<comment type="subunit">
    <text evidence="2 4">Homodimer.</text>
</comment>
<evidence type="ECO:0000256" key="1">
    <source>
        <dbReference type="ARBA" id="ARBA00010746"/>
    </source>
</evidence>
<comment type="function">
    <text evidence="4">Dirigent proteins impart stereoselectivity on the phenoxy radical-coupling reaction, yielding optically active lignans from two molecules of coniferyl alcohol in the biosynthesis of lignans, flavonolignans, and alkaloids and thus plays a central role in plant secondary metabolism.</text>
</comment>
<reference evidence="6" key="1">
    <citation type="journal article" date="2024" name="IScience">
        <title>Strigolactones Initiate the Formation of Haustorium-like Structures in Castilleja.</title>
        <authorList>
            <person name="Buerger M."/>
            <person name="Peterson D."/>
            <person name="Chory J."/>
        </authorList>
    </citation>
    <scope>NUCLEOTIDE SEQUENCE [LARGE SCALE GENOMIC DNA]</scope>
</reference>
<dbReference type="InterPro" id="IPR004265">
    <property type="entry name" value="Dirigent"/>
</dbReference>
<dbReference type="Proteomes" id="UP001632038">
    <property type="component" value="Unassembled WGS sequence"/>
</dbReference>
<dbReference type="EMBL" id="JAVIJP010000005">
    <property type="protein sequence ID" value="KAL3654361.1"/>
    <property type="molecule type" value="Genomic_DNA"/>
</dbReference>
<comment type="subcellular location">
    <subcellularLocation>
        <location evidence="4">Secreted</location>
        <location evidence="4">Extracellular space</location>
        <location evidence="4">Apoplast</location>
    </subcellularLocation>
</comment>
<keyword evidence="4" id="KW-0052">Apoplast</keyword>
<evidence type="ECO:0000313" key="6">
    <source>
        <dbReference type="Proteomes" id="UP001632038"/>
    </source>
</evidence>
<feature type="signal peptide" evidence="4">
    <location>
        <begin position="1"/>
        <end position="22"/>
    </location>
</feature>
<dbReference type="InterPro" id="IPR044859">
    <property type="entry name" value="Allene_oxi_cyc_Dirigent"/>
</dbReference>
<protein>
    <recommendedName>
        <fullName evidence="4">Dirigent protein</fullName>
    </recommendedName>
</protein>
<dbReference type="Pfam" id="PF03018">
    <property type="entry name" value="Dirigent"/>
    <property type="match status" value="1"/>
</dbReference>
<organism evidence="5 6">
    <name type="scientific">Castilleja foliolosa</name>
    <dbReference type="NCBI Taxonomy" id="1961234"/>
    <lineage>
        <taxon>Eukaryota</taxon>
        <taxon>Viridiplantae</taxon>
        <taxon>Streptophyta</taxon>
        <taxon>Embryophyta</taxon>
        <taxon>Tracheophyta</taxon>
        <taxon>Spermatophyta</taxon>
        <taxon>Magnoliopsida</taxon>
        <taxon>eudicotyledons</taxon>
        <taxon>Gunneridae</taxon>
        <taxon>Pentapetalae</taxon>
        <taxon>asterids</taxon>
        <taxon>lamiids</taxon>
        <taxon>Lamiales</taxon>
        <taxon>Orobanchaceae</taxon>
        <taxon>Pedicularideae</taxon>
        <taxon>Castillejinae</taxon>
        <taxon>Castilleja</taxon>
    </lineage>
</organism>
<accession>A0ABD3EJJ6</accession>
<comment type="caution">
    <text evidence="5">The sequence shown here is derived from an EMBL/GenBank/DDBJ whole genome shotgun (WGS) entry which is preliminary data.</text>
</comment>
<sequence length="195" mass="21425">MEKIYTSLFLSSLLLFITITNALNSSGTIQPSEAEKWVQNYLSNPTPKVTKIHLYVQDVLGGPDPTILEVARSAITSTSPTMFGQVRVLDDLITAGPARNSTKLGRLQGLITSADLNVSGLAMNVNFVFTDGMYKGNTLSMLGRNPIDLRDREMPIVGGTGVFRMARGFSISNTYSYDPVENYGVLEYTLYVFHV</sequence>
<dbReference type="GO" id="GO:0009699">
    <property type="term" value="P:phenylpropanoid biosynthetic process"/>
    <property type="evidence" value="ECO:0007669"/>
    <property type="project" value="UniProtKB-ARBA"/>
</dbReference>
<name>A0ABD3EJJ6_9LAMI</name>
<evidence type="ECO:0000256" key="2">
    <source>
        <dbReference type="ARBA" id="ARBA00011738"/>
    </source>
</evidence>
<dbReference type="GO" id="GO:0048046">
    <property type="term" value="C:apoplast"/>
    <property type="evidence" value="ECO:0007669"/>
    <property type="project" value="UniProtKB-SubCell"/>
</dbReference>